<sequence length="382" mass="43319">MLDSERPVSSWRLCVFPLTIFKSTSCFDQLSLTLHLLSTNLLTMESPEDREKGSLPVSSGDTVEFPTSQWSDAVQSDFFYKKRLPEEWAVTIVEHCKEDGGKRHEYLRFTLEHSAGDRLLYLFAERAPERSKRLKQSGISGSAKAVDRIRISQNVKSREHEPLITLKSFDRVRSLTILQLSLLLKAASDAKPDYNLFTSQCFWFCAAVWGSIKTVFGGVEECGPKVGERFKIWNVSLEQTKSLRVSVGSIVEGYRVSKDSFDCRVQSQPSQQWPQLQPLHSWQTPQPSQLPPLQTRWQAQCERCQKSFSCLSPQECFYPCQNCQEILVQVAAVVNPDKGFGNMVESNGPGGYLNISYSYSNYLWHFAAPCVLHTCLYVSLLG</sequence>
<protein>
    <submittedName>
        <fullName evidence="1">Uncharacterized protein</fullName>
    </submittedName>
</protein>
<gene>
    <name evidence="1" type="ORF">JAAARDRAFT_322496</name>
</gene>
<dbReference type="InParanoid" id="A0A067PY33"/>
<dbReference type="OrthoDB" id="4762016at2759"/>
<dbReference type="EMBL" id="KL197723">
    <property type="protein sequence ID" value="KDQ56187.1"/>
    <property type="molecule type" value="Genomic_DNA"/>
</dbReference>
<dbReference type="Proteomes" id="UP000027265">
    <property type="component" value="Unassembled WGS sequence"/>
</dbReference>
<dbReference type="HOGENOM" id="CLU_723748_0_0_1"/>
<keyword evidence="2" id="KW-1185">Reference proteome</keyword>
<proteinExistence type="predicted"/>
<reference evidence="2" key="1">
    <citation type="journal article" date="2014" name="Proc. Natl. Acad. Sci. U.S.A.">
        <title>Extensive sampling of basidiomycete genomes demonstrates inadequacy of the white-rot/brown-rot paradigm for wood decay fungi.</title>
        <authorList>
            <person name="Riley R."/>
            <person name="Salamov A.A."/>
            <person name="Brown D.W."/>
            <person name="Nagy L.G."/>
            <person name="Floudas D."/>
            <person name="Held B.W."/>
            <person name="Levasseur A."/>
            <person name="Lombard V."/>
            <person name="Morin E."/>
            <person name="Otillar R."/>
            <person name="Lindquist E.A."/>
            <person name="Sun H."/>
            <person name="LaButti K.M."/>
            <person name="Schmutz J."/>
            <person name="Jabbour D."/>
            <person name="Luo H."/>
            <person name="Baker S.E."/>
            <person name="Pisabarro A.G."/>
            <person name="Walton J.D."/>
            <person name="Blanchette R.A."/>
            <person name="Henrissat B."/>
            <person name="Martin F."/>
            <person name="Cullen D."/>
            <person name="Hibbett D.S."/>
            <person name="Grigoriev I.V."/>
        </authorList>
    </citation>
    <scope>NUCLEOTIDE SEQUENCE [LARGE SCALE GENOMIC DNA]</scope>
    <source>
        <strain evidence="2">MUCL 33604</strain>
    </source>
</reference>
<organism evidence="1 2">
    <name type="scientific">Jaapia argillacea MUCL 33604</name>
    <dbReference type="NCBI Taxonomy" id="933084"/>
    <lineage>
        <taxon>Eukaryota</taxon>
        <taxon>Fungi</taxon>
        <taxon>Dikarya</taxon>
        <taxon>Basidiomycota</taxon>
        <taxon>Agaricomycotina</taxon>
        <taxon>Agaricomycetes</taxon>
        <taxon>Agaricomycetidae</taxon>
        <taxon>Jaapiales</taxon>
        <taxon>Jaapiaceae</taxon>
        <taxon>Jaapia</taxon>
    </lineage>
</organism>
<evidence type="ECO:0000313" key="1">
    <source>
        <dbReference type="EMBL" id="KDQ56187.1"/>
    </source>
</evidence>
<dbReference type="AlphaFoldDB" id="A0A067PY33"/>
<accession>A0A067PY33</accession>
<name>A0A067PY33_9AGAM</name>
<evidence type="ECO:0000313" key="2">
    <source>
        <dbReference type="Proteomes" id="UP000027265"/>
    </source>
</evidence>